<keyword evidence="1" id="KW-0812">Transmembrane</keyword>
<protein>
    <recommendedName>
        <fullName evidence="3">Protein RseC</fullName>
    </recommendedName>
</protein>
<keyword evidence="1" id="KW-0472">Membrane</keyword>
<dbReference type="AlphaFoldDB" id="A0A644TC28"/>
<dbReference type="EMBL" id="VSSQ01000025">
    <property type="protein sequence ID" value="MPL64430.1"/>
    <property type="molecule type" value="Genomic_DNA"/>
</dbReference>
<dbReference type="Pfam" id="PF04246">
    <property type="entry name" value="RseC_MucC"/>
    <property type="match status" value="1"/>
</dbReference>
<keyword evidence="1" id="KW-1133">Transmembrane helix</keyword>
<accession>A0A644TC28</accession>
<name>A0A644TC28_9ZZZZ</name>
<dbReference type="PANTHER" id="PTHR35867">
    <property type="entry name" value="PROTEIN RSEC"/>
    <property type="match status" value="1"/>
</dbReference>
<sequence length="134" mass="14004">MRETGTIKAVEGRIVRVAIAMHEGCESCINGACKAGRSDLKVLNSKGIPLTEGDSVEIEVSGSEQAKGAFWVLGLPLAALFVGYGLGRLLFPHTTEGPAVAAAGILFVLSLAVGVMVQKARAQDSLPVVIRRCD</sequence>
<reference evidence="2" key="1">
    <citation type="submission" date="2019-08" db="EMBL/GenBank/DDBJ databases">
        <authorList>
            <person name="Kucharzyk K."/>
            <person name="Murdoch R.W."/>
            <person name="Higgins S."/>
            <person name="Loffler F."/>
        </authorList>
    </citation>
    <scope>NUCLEOTIDE SEQUENCE</scope>
</reference>
<comment type="caution">
    <text evidence="2">The sequence shown here is derived from an EMBL/GenBank/DDBJ whole genome shotgun (WGS) entry which is preliminary data.</text>
</comment>
<evidence type="ECO:0000313" key="2">
    <source>
        <dbReference type="EMBL" id="MPL64430.1"/>
    </source>
</evidence>
<feature type="transmembrane region" description="Helical" evidence="1">
    <location>
        <begin position="68"/>
        <end position="87"/>
    </location>
</feature>
<proteinExistence type="predicted"/>
<evidence type="ECO:0000256" key="1">
    <source>
        <dbReference type="SAM" id="Phobius"/>
    </source>
</evidence>
<evidence type="ECO:0008006" key="3">
    <source>
        <dbReference type="Google" id="ProtNLM"/>
    </source>
</evidence>
<dbReference type="InterPro" id="IPR007359">
    <property type="entry name" value="SigmaE_reg_RseC_MucC"/>
</dbReference>
<gene>
    <name evidence="2" type="ORF">SDC9_10083</name>
</gene>
<feature type="transmembrane region" description="Helical" evidence="1">
    <location>
        <begin position="99"/>
        <end position="117"/>
    </location>
</feature>
<dbReference type="PANTHER" id="PTHR35867:SF1">
    <property type="entry name" value="PROTEIN RSEC"/>
    <property type="match status" value="1"/>
</dbReference>
<organism evidence="2">
    <name type="scientific">bioreactor metagenome</name>
    <dbReference type="NCBI Taxonomy" id="1076179"/>
    <lineage>
        <taxon>unclassified sequences</taxon>
        <taxon>metagenomes</taxon>
        <taxon>ecological metagenomes</taxon>
    </lineage>
</organism>